<dbReference type="InParanoid" id="A0A078AVC4"/>
<feature type="compositionally biased region" description="Polar residues" evidence="1">
    <location>
        <begin position="48"/>
        <end position="63"/>
    </location>
</feature>
<dbReference type="EMBL" id="CCKQ01014236">
    <property type="protein sequence ID" value="CDW85986.1"/>
    <property type="molecule type" value="Genomic_DNA"/>
</dbReference>
<evidence type="ECO:0000256" key="1">
    <source>
        <dbReference type="SAM" id="MobiDB-lite"/>
    </source>
</evidence>
<sequence length="481" mass="54514">MTSLNFGLEKINALEQSQKNQNGNTAATNGLPKVLDQLPSDIKLKQVQAKTPQQNSANNGNTINGFRNSNQGNNNMILVNDYLSKQDMANRTFYTDKQSVKSGITSHINDTQVNCSVDGSMPLIRQKNDVNTSSDKNPLNTTINNNNFIITINKNYTGKQNLIKSDMPHQIVDQSMQNLQKVSSKNLKILPQESRSLSRNRRAPSSLRNLSNVNEEQLRTRNSRSNLNQTQNLQMKPGVSAQGGRFQNSKFVNEKRVMMSLDQDNLRQNLNHSVEYNQQQNFSLKRSIDEPSPLAMKYNHRYMNDQKQSFDVKNEKIMKKNLTALNNGLSQQNKSGSSQNLQQNPLDAYKSIPIMLIPKRKKQTGKLKQINQHDLELLNSSHMLSNNNQIQRDSNAGSKIIEEEESVNESESYQSNAFASLNQDDKNNYNSNNFRRNGLVIVQAAKLKSRFKKLTLSLRKNQQINTTIIPSSTQLNNSNLI</sequence>
<gene>
    <name evidence="2" type="primary">Contig8928.g9541</name>
    <name evidence="2" type="ORF">STYLEM_15077</name>
</gene>
<evidence type="ECO:0000313" key="3">
    <source>
        <dbReference type="Proteomes" id="UP000039865"/>
    </source>
</evidence>
<dbReference type="Proteomes" id="UP000039865">
    <property type="component" value="Unassembled WGS sequence"/>
</dbReference>
<accession>A0A078AVC4</accession>
<reference evidence="2 3" key="1">
    <citation type="submission" date="2014-06" db="EMBL/GenBank/DDBJ databases">
        <authorList>
            <person name="Swart Estienne"/>
        </authorList>
    </citation>
    <scope>NUCLEOTIDE SEQUENCE [LARGE SCALE GENOMIC DNA]</scope>
    <source>
        <strain evidence="2 3">130c</strain>
    </source>
</reference>
<dbReference type="AlphaFoldDB" id="A0A078AVC4"/>
<feature type="region of interest" description="Disordered" evidence="1">
    <location>
        <begin position="191"/>
        <end position="221"/>
    </location>
</feature>
<organism evidence="2 3">
    <name type="scientific">Stylonychia lemnae</name>
    <name type="common">Ciliate</name>
    <dbReference type="NCBI Taxonomy" id="5949"/>
    <lineage>
        <taxon>Eukaryota</taxon>
        <taxon>Sar</taxon>
        <taxon>Alveolata</taxon>
        <taxon>Ciliophora</taxon>
        <taxon>Intramacronucleata</taxon>
        <taxon>Spirotrichea</taxon>
        <taxon>Stichotrichia</taxon>
        <taxon>Sporadotrichida</taxon>
        <taxon>Oxytrichidae</taxon>
        <taxon>Stylonychinae</taxon>
        <taxon>Stylonychia</taxon>
    </lineage>
</organism>
<feature type="compositionally biased region" description="Polar residues" evidence="1">
    <location>
        <begin position="206"/>
        <end position="215"/>
    </location>
</feature>
<evidence type="ECO:0000313" key="2">
    <source>
        <dbReference type="EMBL" id="CDW85986.1"/>
    </source>
</evidence>
<name>A0A078AVC4_STYLE</name>
<proteinExistence type="predicted"/>
<keyword evidence="3" id="KW-1185">Reference proteome</keyword>
<protein>
    <submittedName>
        <fullName evidence="2">Uncharacterized protein</fullName>
    </submittedName>
</protein>
<feature type="region of interest" description="Disordered" evidence="1">
    <location>
        <begin position="46"/>
        <end position="71"/>
    </location>
</feature>